<feature type="region of interest" description="Disordered" evidence="1">
    <location>
        <begin position="104"/>
        <end position="136"/>
    </location>
</feature>
<dbReference type="EMBL" id="CP063409">
    <property type="protein sequence ID" value="QSZ34854.1"/>
    <property type="molecule type" value="Genomic_DNA"/>
</dbReference>
<reference evidence="2" key="1">
    <citation type="submission" date="2020-10" db="EMBL/GenBank/DDBJ databases">
        <title>Genome Sequence of Monilinia vaccinii-corymbosi Sheds Light on Mummy Berry Disease Infection of Blueberry and Mating Type.</title>
        <authorList>
            <person name="Yow A.G."/>
            <person name="Zhang Y."/>
            <person name="Bansal K."/>
            <person name="Eacker S.M."/>
            <person name="Sullivan S."/>
            <person name="Liachko I."/>
            <person name="Cubeta M.A."/>
            <person name="Rollins J.A."/>
            <person name="Ashrafi H."/>
        </authorList>
    </citation>
    <scope>NUCLEOTIDE SEQUENCE</scope>
    <source>
        <strain evidence="2">RL-1</strain>
    </source>
</reference>
<dbReference type="Proteomes" id="UP000672032">
    <property type="component" value="Chromosome 5"/>
</dbReference>
<feature type="compositionally biased region" description="Low complexity" evidence="1">
    <location>
        <begin position="21"/>
        <end position="30"/>
    </location>
</feature>
<feature type="region of interest" description="Disordered" evidence="1">
    <location>
        <begin position="1"/>
        <end position="91"/>
    </location>
</feature>
<dbReference type="OrthoDB" id="5350396at2759"/>
<feature type="compositionally biased region" description="Polar residues" evidence="1">
    <location>
        <begin position="106"/>
        <end position="122"/>
    </location>
</feature>
<evidence type="ECO:0000313" key="3">
    <source>
        <dbReference type="Proteomes" id="UP000672032"/>
    </source>
</evidence>
<feature type="compositionally biased region" description="Polar residues" evidence="1">
    <location>
        <begin position="1"/>
        <end position="10"/>
    </location>
</feature>
<gene>
    <name evidence="2" type="ORF">DSL72_007713</name>
</gene>
<name>A0A8A3PIL8_9HELO</name>
<evidence type="ECO:0000313" key="2">
    <source>
        <dbReference type="EMBL" id="QSZ34854.1"/>
    </source>
</evidence>
<feature type="compositionally biased region" description="Low complexity" evidence="1">
    <location>
        <begin position="51"/>
        <end position="71"/>
    </location>
</feature>
<organism evidence="2 3">
    <name type="scientific">Monilinia vaccinii-corymbosi</name>
    <dbReference type="NCBI Taxonomy" id="61207"/>
    <lineage>
        <taxon>Eukaryota</taxon>
        <taxon>Fungi</taxon>
        <taxon>Dikarya</taxon>
        <taxon>Ascomycota</taxon>
        <taxon>Pezizomycotina</taxon>
        <taxon>Leotiomycetes</taxon>
        <taxon>Helotiales</taxon>
        <taxon>Sclerotiniaceae</taxon>
        <taxon>Monilinia</taxon>
    </lineage>
</organism>
<sequence>MSQAKNNGNIRQFFKPSQKASTTTTTPSRSTRLRNRQPANPRSNDPMQAMSSHQSSSSLSEPPTSLPQSSLNISNGLVPGSDEEEDDDSDTSLEDLDVIFKINRTAPATPSSSMPATVTPRASRSKKLPASALQRSPLAVSTQYKFDLKHLMETSAADEALEARERRLEEIAQESTDMGDDEPTTFSNDMHGNILRELHGEKEEGGEKDVRKVLNAVKRTEAMNLGSRWYFFETEEIPTVKRQPFPKASVAAWKKDLAEPQIRHQTFVSGFAENMVEYGKTLPDEIIKWILDDFCMEEQTDLRNSYSAVLRVSRQQVYQLLTPEVIRKMFKSLGATSSAITLTDKIEPREEMPDAYLHHPWSRFRDLIGLINLIAKYLQQETRLEVICILLRLGIDPVLMERVDLLSLVQTTLHNLCLHISPDTWESSSQTICATIFSTVELPSLRLRVVNSIPPTRSSRLHELRRRLALTFYFSSLSKSLHPPQAIISIPALIQRLKDPPFQINRNTNYRELSSLILLLDIAIDDGRAEGLDFSDKDVEVQFNEDVDELTTRFANFGIKASGAANISRMEAGGILNLVERRIEHTVRTRPKPKNMFYEETKNYYERRESLGAMQKGMSNFVKEAK</sequence>
<proteinExistence type="predicted"/>
<evidence type="ECO:0000256" key="1">
    <source>
        <dbReference type="SAM" id="MobiDB-lite"/>
    </source>
</evidence>
<feature type="compositionally biased region" description="Polar residues" evidence="1">
    <location>
        <begin position="37"/>
        <end position="50"/>
    </location>
</feature>
<accession>A0A8A3PIL8</accession>
<dbReference type="AlphaFoldDB" id="A0A8A3PIL8"/>
<feature type="compositionally biased region" description="Acidic residues" evidence="1">
    <location>
        <begin position="81"/>
        <end position="91"/>
    </location>
</feature>
<protein>
    <submittedName>
        <fullName evidence="2">Uncharacterized protein</fullName>
    </submittedName>
</protein>
<keyword evidence="3" id="KW-1185">Reference proteome</keyword>